<organism evidence="2 3">
    <name type="scientific">Tahibacter aquaticus</name>
    <dbReference type="NCBI Taxonomy" id="520092"/>
    <lineage>
        <taxon>Bacteria</taxon>
        <taxon>Pseudomonadati</taxon>
        <taxon>Pseudomonadota</taxon>
        <taxon>Gammaproteobacteria</taxon>
        <taxon>Lysobacterales</taxon>
        <taxon>Rhodanobacteraceae</taxon>
        <taxon>Tahibacter</taxon>
    </lineage>
</organism>
<dbReference type="EMBL" id="SNZH01000013">
    <property type="protein sequence ID" value="TDR40392.1"/>
    <property type="molecule type" value="Genomic_DNA"/>
</dbReference>
<protein>
    <submittedName>
        <fullName evidence="2">MbtH protein</fullName>
    </submittedName>
</protein>
<feature type="domain" description="MbtH-like" evidence="1">
    <location>
        <begin position="3"/>
        <end position="53"/>
    </location>
</feature>
<dbReference type="Pfam" id="PF03621">
    <property type="entry name" value="MbtH"/>
    <property type="match status" value="1"/>
</dbReference>
<comment type="caution">
    <text evidence="2">The sequence shown here is derived from an EMBL/GenBank/DDBJ whole genome shotgun (WGS) entry which is preliminary data.</text>
</comment>
<dbReference type="InterPro" id="IPR005153">
    <property type="entry name" value="MbtH-like_dom"/>
</dbReference>
<name>A0A4R6YQX4_9GAMM</name>
<reference evidence="2 3" key="1">
    <citation type="submission" date="2019-03" db="EMBL/GenBank/DDBJ databases">
        <title>Genomic Encyclopedia of Type Strains, Phase IV (KMG-IV): sequencing the most valuable type-strain genomes for metagenomic binning, comparative biology and taxonomic classification.</title>
        <authorList>
            <person name="Goeker M."/>
        </authorList>
    </citation>
    <scope>NUCLEOTIDE SEQUENCE [LARGE SCALE GENOMIC DNA]</scope>
    <source>
        <strain evidence="2 3">DSM 21667</strain>
    </source>
</reference>
<evidence type="ECO:0000313" key="3">
    <source>
        <dbReference type="Proteomes" id="UP000295293"/>
    </source>
</evidence>
<dbReference type="SMART" id="SM00923">
    <property type="entry name" value="MbtH"/>
    <property type="match status" value="1"/>
</dbReference>
<proteinExistence type="predicted"/>
<dbReference type="RefSeq" id="WP_133820342.1">
    <property type="nucleotide sequence ID" value="NZ_SNZH01000013.1"/>
</dbReference>
<dbReference type="PANTHER" id="PTHR38444">
    <property type="entry name" value="ENTEROBACTIN BIOSYNTHESIS PROTEIN YBDZ"/>
    <property type="match status" value="1"/>
</dbReference>
<dbReference type="Gene3D" id="3.90.820.10">
    <property type="entry name" value="Structural Genomics, Unknown Function 30-nov-00 1gh9 Mol_id"/>
    <property type="match status" value="1"/>
</dbReference>
<dbReference type="InterPro" id="IPR038020">
    <property type="entry name" value="MbtH-like_sf"/>
</dbReference>
<gene>
    <name evidence="2" type="ORF">DFR29_11392</name>
</gene>
<dbReference type="AlphaFoldDB" id="A0A4R6YQX4"/>
<dbReference type="Proteomes" id="UP000295293">
    <property type="component" value="Unassembled WGS sequence"/>
</dbReference>
<keyword evidence="3" id="KW-1185">Reference proteome</keyword>
<dbReference type="GO" id="GO:0005829">
    <property type="term" value="C:cytosol"/>
    <property type="evidence" value="ECO:0007669"/>
    <property type="project" value="TreeGrafter"/>
</dbReference>
<accession>A0A4R6YQX4</accession>
<sequence length="69" mass="7561">MTHPLDDATASCLVLLNQEGRYSLWPAFLAVPAGWAVALAASDRETCRVYLETHWRDCGRVQAADTTPA</sequence>
<evidence type="ECO:0000313" key="2">
    <source>
        <dbReference type="EMBL" id="TDR40392.1"/>
    </source>
</evidence>
<dbReference type="InterPro" id="IPR037407">
    <property type="entry name" value="MLP_fam"/>
</dbReference>
<dbReference type="GO" id="GO:0019290">
    <property type="term" value="P:siderophore biosynthetic process"/>
    <property type="evidence" value="ECO:0007669"/>
    <property type="project" value="TreeGrafter"/>
</dbReference>
<evidence type="ECO:0000259" key="1">
    <source>
        <dbReference type="SMART" id="SM00923"/>
    </source>
</evidence>
<dbReference type="SUPFAM" id="SSF160582">
    <property type="entry name" value="MbtH-like"/>
    <property type="match status" value="1"/>
</dbReference>
<dbReference type="PANTHER" id="PTHR38444:SF1">
    <property type="entry name" value="ENTEROBACTIN BIOSYNTHESIS PROTEIN YBDZ"/>
    <property type="match status" value="1"/>
</dbReference>